<protein>
    <submittedName>
        <fullName evidence="2">Uncharacterized protein</fullName>
    </submittedName>
</protein>
<reference evidence="2" key="1">
    <citation type="submission" date="2018-02" db="EMBL/GenBank/DDBJ databases">
        <title>Rhizophora mucronata_Transcriptome.</title>
        <authorList>
            <person name="Meera S.P."/>
            <person name="Sreeshan A."/>
            <person name="Augustine A."/>
        </authorList>
    </citation>
    <scope>NUCLEOTIDE SEQUENCE</scope>
    <source>
        <tissue evidence="2">Leaf</tissue>
    </source>
</reference>
<sequence>MASCFGTHCAATRTDPNLGVSPNRSSRPHY</sequence>
<feature type="region of interest" description="Disordered" evidence="1">
    <location>
        <begin position="11"/>
        <end position="30"/>
    </location>
</feature>
<name>A0A2P2Q054_RHIMU</name>
<accession>A0A2P2Q054</accession>
<evidence type="ECO:0000313" key="2">
    <source>
        <dbReference type="EMBL" id="MBX60357.1"/>
    </source>
</evidence>
<dbReference type="EMBL" id="GGEC01079873">
    <property type="protein sequence ID" value="MBX60357.1"/>
    <property type="molecule type" value="Transcribed_RNA"/>
</dbReference>
<feature type="compositionally biased region" description="Polar residues" evidence="1">
    <location>
        <begin position="20"/>
        <end position="30"/>
    </location>
</feature>
<dbReference type="AlphaFoldDB" id="A0A2P2Q054"/>
<proteinExistence type="predicted"/>
<organism evidence="2">
    <name type="scientific">Rhizophora mucronata</name>
    <name type="common">Asiatic mangrove</name>
    <dbReference type="NCBI Taxonomy" id="61149"/>
    <lineage>
        <taxon>Eukaryota</taxon>
        <taxon>Viridiplantae</taxon>
        <taxon>Streptophyta</taxon>
        <taxon>Embryophyta</taxon>
        <taxon>Tracheophyta</taxon>
        <taxon>Spermatophyta</taxon>
        <taxon>Magnoliopsida</taxon>
        <taxon>eudicotyledons</taxon>
        <taxon>Gunneridae</taxon>
        <taxon>Pentapetalae</taxon>
        <taxon>rosids</taxon>
        <taxon>fabids</taxon>
        <taxon>Malpighiales</taxon>
        <taxon>Rhizophoraceae</taxon>
        <taxon>Rhizophora</taxon>
    </lineage>
</organism>
<evidence type="ECO:0000256" key="1">
    <source>
        <dbReference type="SAM" id="MobiDB-lite"/>
    </source>
</evidence>